<dbReference type="Proteomes" id="UP001430679">
    <property type="component" value="Unassembled WGS sequence"/>
</dbReference>
<dbReference type="EMBL" id="JAJJMM010000001">
    <property type="protein sequence ID" value="MCC9066282.1"/>
    <property type="molecule type" value="Genomic_DNA"/>
</dbReference>
<dbReference type="RefSeq" id="WP_230040125.1">
    <property type="nucleotide sequence ID" value="NZ_JAJJMM010000001.1"/>
</dbReference>
<proteinExistence type="predicted"/>
<sequence>MIYDSLDIIPYKTFFKIAESGNFTLLSDTEKDPEVLSKIWDSLYEQHIEIAGASSQEKKTFRISKQISALETQYKVILMACDALKFDFSQELFEILTVDYGYTLRITDEKVYYEDIEQIERESKALKVKINTLSKLLPKVDQGQEYNIDDVMASYCSILEFQIGDFNKITYTAFNSYEKQVHNKIEHIRQQNIKSKKNG</sequence>
<evidence type="ECO:0000313" key="2">
    <source>
        <dbReference type="Proteomes" id="UP001430679"/>
    </source>
</evidence>
<organism evidence="1 2">
    <name type="scientific">Flavobacterium piscisymbiosum</name>
    <dbReference type="NCBI Taxonomy" id="2893753"/>
    <lineage>
        <taxon>Bacteria</taxon>
        <taxon>Pseudomonadati</taxon>
        <taxon>Bacteroidota</taxon>
        <taxon>Flavobacteriia</taxon>
        <taxon>Flavobacteriales</taxon>
        <taxon>Flavobacteriaceae</taxon>
        <taxon>Flavobacterium</taxon>
    </lineage>
</organism>
<comment type="caution">
    <text evidence="1">The sequence shown here is derived from an EMBL/GenBank/DDBJ whole genome shotgun (WGS) entry which is preliminary data.</text>
</comment>
<reference evidence="1" key="1">
    <citation type="submission" date="2021-11" db="EMBL/GenBank/DDBJ databases">
        <title>Description of novel Flavobacterium species.</title>
        <authorList>
            <person name="Saticioglu I.B."/>
            <person name="Ay H."/>
            <person name="Altun S."/>
            <person name="Duman M."/>
        </authorList>
    </citation>
    <scope>NUCLEOTIDE SEQUENCE</scope>
    <source>
        <strain evidence="1">F-30</strain>
    </source>
</reference>
<gene>
    <name evidence="1" type="ORF">LNP81_25110</name>
</gene>
<protein>
    <submittedName>
        <fullName evidence="1">Uncharacterized protein</fullName>
    </submittedName>
</protein>
<accession>A0ABS8MLE5</accession>
<name>A0ABS8MLE5_9FLAO</name>
<keyword evidence="2" id="KW-1185">Reference proteome</keyword>
<evidence type="ECO:0000313" key="1">
    <source>
        <dbReference type="EMBL" id="MCC9066282.1"/>
    </source>
</evidence>